<evidence type="ECO:0000256" key="1">
    <source>
        <dbReference type="ARBA" id="ARBA00001974"/>
    </source>
</evidence>
<gene>
    <name evidence="17" type="ORF">GA0071312_0743</name>
    <name evidence="16" type="ORF">HLUCCO17_11990</name>
</gene>
<feature type="transmembrane region" description="Helical" evidence="14">
    <location>
        <begin position="63"/>
        <end position="85"/>
    </location>
</feature>
<evidence type="ECO:0000256" key="8">
    <source>
        <dbReference type="ARBA" id="ARBA00022989"/>
    </source>
</evidence>
<evidence type="ECO:0000256" key="13">
    <source>
        <dbReference type="SAM" id="MobiDB-lite"/>
    </source>
</evidence>
<organism evidence="16 18">
    <name type="scientific">Saliniramus fredricksonii</name>
    <dbReference type="NCBI Taxonomy" id="1653334"/>
    <lineage>
        <taxon>Bacteria</taxon>
        <taxon>Pseudomonadati</taxon>
        <taxon>Pseudomonadota</taxon>
        <taxon>Alphaproteobacteria</taxon>
        <taxon>Hyphomicrobiales</taxon>
        <taxon>Salinarimonadaceae</taxon>
        <taxon>Saliniramus</taxon>
    </lineage>
</organism>
<dbReference type="PANTHER" id="PTHR47354">
    <property type="entry name" value="NADH OXIDOREDUCTASE HCR"/>
    <property type="match status" value="1"/>
</dbReference>
<evidence type="ECO:0000313" key="19">
    <source>
        <dbReference type="Proteomes" id="UP000182800"/>
    </source>
</evidence>
<evidence type="ECO:0000256" key="7">
    <source>
        <dbReference type="ARBA" id="ARBA00022827"/>
    </source>
</evidence>
<dbReference type="PROSITE" id="PS51384">
    <property type="entry name" value="FAD_FR"/>
    <property type="match status" value="1"/>
</dbReference>
<comment type="subcellular location">
    <subcellularLocation>
        <location evidence="2">Membrane</location>
        <topology evidence="2">Multi-pass membrane protein</topology>
    </subcellularLocation>
</comment>
<evidence type="ECO:0000256" key="4">
    <source>
        <dbReference type="ARBA" id="ARBA00022692"/>
    </source>
</evidence>
<keyword evidence="6" id="KW-0479">Metal-binding</keyword>
<dbReference type="Proteomes" id="UP000050497">
    <property type="component" value="Unassembled WGS sequence"/>
</dbReference>
<dbReference type="Pfam" id="PF08022">
    <property type="entry name" value="FAD_binding_8"/>
    <property type="match status" value="1"/>
</dbReference>
<evidence type="ECO:0000256" key="9">
    <source>
        <dbReference type="ARBA" id="ARBA00023002"/>
    </source>
</evidence>
<dbReference type="Pfam" id="PF01794">
    <property type="entry name" value="Ferric_reduct"/>
    <property type="match status" value="1"/>
</dbReference>
<keyword evidence="5" id="KW-0001">2Fe-2S</keyword>
<keyword evidence="11" id="KW-0411">Iron-sulfur</keyword>
<dbReference type="STRING" id="1653334.GA0071312_0743"/>
<keyword evidence="10" id="KW-0408">Iron</keyword>
<evidence type="ECO:0000256" key="2">
    <source>
        <dbReference type="ARBA" id="ARBA00004141"/>
    </source>
</evidence>
<dbReference type="GO" id="GO:0016020">
    <property type="term" value="C:membrane"/>
    <property type="evidence" value="ECO:0007669"/>
    <property type="project" value="UniProtKB-SubCell"/>
</dbReference>
<dbReference type="EMBL" id="LJSX01000018">
    <property type="protein sequence ID" value="KPQ10157.1"/>
    <property type="molecule type" value="Genomic_DNA"/>
</dbReference>
<feature type="transmembrane region" description="Helical" evidence="14">
    <location>
        <begin position="482"/>
        <end position="500"/>
    </location>
</feature>
<sequence length="502" mass="54158">MADPIRDQQGPALDAPVDSPDDRASTAPMVGLSGRALALGYLVVIAAGLALAARVPIPPNHAWGEAATALGIIGLAMMALQFFSSGRFRGLSGRIGIDRSIAFHRWAARILLIAVILHPLLYTVPTFLADPARGFDRLGMMFLGERARTGLIAWLAIIAIVVLAVLRDRVRLPYEAWRGLHAALGALAVGFGVAHALAVGTYATASSMQVYWYALAALALSSLVVVHLWRGLSFRRDPWRLVSNIEKARGLWELTFHRVDGRPFPYRAGQFVWLATAPRRQSLFDHPFSIASSPRERDLRLIIKEAGDYTNRIGDLAPDTLAGIDGPHGAFTADDAEADAILLLAGGVGIAPIMGLLRDFARAGENRPIRVIVAAGSADRLAGREEIEGMRAHLDLKVWFVLDDPPADWDGESGIVDAALLTRALDGLNPARTLSMACGPTAFMTSTADTLLDLGLAPHNVHYERFDYAEGALSRLDIAQRWRFRALGAALLVGTVVFALRG</sequence>
<dbReference type="Pfam" id="PF00175">
    <property type="entry name" value="NAD_binding_1"/>
    <property type="match status" value="1"/>
</dbReference>
<dbReference type="PATRIC" id="fig|1653334.4.peg.376"/>
<evidence type="ECO:0000256" key="14">
    <source>
        <dbReference type="SAM" id="Phobius"/>
    </source>
</evidence>
<feature type="transmembrane region" description="Helical" evidence="14">
    <location>
        <begin position="149"/>
        <end position="167"/>
    </location>
</feature>
<evidence type="ECO:0000256" key="3">
    <source>
        <dbReference type="ARBA" id="ARBA00022630"/>
    </source>
</evidence>
<dbReference type="InterPro" id="IPR013112">
    <property type="entry name" value="FAD-bd_8"/>
</dbReference>
<dbReference type="Proteomes" id="UP000182800">
    <property type="component" value="Unassembled WGS sequence"/>
</dbReference>
<dbReference type="SUPFAM" id="SSF63380">
    <property type="entry name" value="Riboflavin synthase domain-like"/>
    <property type="match status" value="1"/>
</dbReference>
<accession>A0A0P8BKQ4</accession>
<evidence type="ECO:0000256" key="12">
    <source>
        <dbReference type="ARBA" id="ARBA00023136"/>
    </source>
</evidence>
<feature type="domain" description="FAD-binding FR-type" evidence="15">
    <location>
        <begin position="234"/>
        <end position="334"/>
    </location>
</feature>
<feature type="transmembrane region" description="Helical" evidence="14">
    <location>
        <begin position="106"/>
        <end position="129"/>
    </location>
</feature>
<keyword evidence="12 14" id="KW-0472">Membrane</keyword>
<evidence type="ECO:0000256" key="5">
    <source>
        <dbReference type="ARBA" id="ARBA00022714"/>
    </source>
</evidence>
<dbReference type="InterPro" id="IPR017927">
    <property type="entry name" value="FAD-bd_FR_type"/>
</dbReference>
<evidence type="ECO:0000313" key="18">
    <source>
        <dbReference type="Proteomes" id="UP000050497"/>
    </source>
</evidence>
<comment type="cofactor">
    <cofactor evidence="1">
        <name>FAD</name>
        <dbReference type="ChEBI" id="CHEBI:57692"/>
    </cofactor>
</comment>
<dbReference type="InterPro" id="IPR039261">
    <property type="entry name" value="FNR_nucleotide-bd"/>
</dbReference>
<evidence type="ECO:0000313" key="17">
    <source>
        <dbReference type="EMBL" id="SCC79209.1"/>
    </source>
</evidence>
<evidence type="ECO:0000313" key="16">
    <source>
        <dbReference type="EMBL" id="KPQ10157.1"/>
    </source>
</evidence>
<dbReference type="AlphaFoldDB" id="A0A0P8BKQ4"/>
<dbReference type="InterPro" id="IPR017938">
    <property type="entry name" value="Riboflavin_synthase-like_b-brl"/>
</dbReference>
<reference evidence="16 18" key="1">
    <citation type="submission" date="2015-09" db="EMBL/GenBank/DDBJ databases">
        <title>Identification and resolution of microdiversity through metagenomic sequencing of parallel consortia.</title>
        <authorList>
            <person name="Nelson W.C."/>
            <person name="Romine M.F."/>
            <person name="Lindemann S.R."/>
        </authorList>
    </citation>
    <scope>NUCLEOTIDE SEQUENCE [LARGE SCALE GENOMIC DNA]</scope>
    <source>
        <strain evidence="16">HL-109</strain>
    </source>
</reference>
<comment type="caution">
    <text evidence="16">The sequence shown here is derived from an EMBL/GenBank/DDBJ whole genome shotgun (WGS) entry which is preliminary data.</text>
</comment>
<dbReference type="RefSeq" id="WP_165603944.1">
    <property type="nucleotide sequence ID" value="NZ_FMBM01000001.1"/>
</dbReference>
<evidence type="ECO:0000256" key="11">
    <source>
        <dbReference type="ARBA" id="ARBA00023014"/>
    </source>
</evidence>
<feature type="transmembrane region" description="Helical" evidence="14">
    <location>
        <begin position="179"/>
        <end position="198"/>
    </location>
</feature>
<proteinExistence type="predicted"/>
<dbReference type="SUPFAM" id="SSF52343">
    <property type="entry name" value="Ferredoxin reductase-like, C-terminal NADP-linked domain"/>
    <property type="match status" value="1"/>
</dbReference>
<dbReference type="EMBL" id="FMBM01000001">
    <property type="protein sequence ID" value="SCC79209.1"/>
    <property type="molecule type" value="Genomic_DNA"/>
</dbReference>
<dbReference type="GO" id="GO:0016491">
    <property type="term" value="F:oxidoreductase activity"/>
    <property type="evidence" value="ECO:0007669"/>
    <property type="project" value="UniProtKB-KW"/>
</dbReference>
<reference evidence="17 19" key="2">
    <citation type="submission" date="2016-08" db="EMBL/GenBank/DDBJ databases">
        <authorList>
            <person name="Varghese N."/>
            <person name="Submissions Spin"/>
        </authorList>
    </citation>
    <scope>NUCLEOTIDE SEQUENCE [LARGE SCALE GENOMIC DNA]</scope>
    <source>
        <strain evidence="17 19">HL-109</strain>
    </source>
</reference>
<feature type="region of interest" description="Disordered" evidence="13">
    <location>
        <begin position="1"/>
        <end position="25"/>
    </location>
</feature>
<evidence type="ECO:0000259" key="15">
    <source>
        <dbReference type="PROSITE" id="PS51384"/>
    </source>
</evidence>
<dbReference type="InterPro" id="IPR050415">
    <property type="entry name" value="MRET"/>
</dbReference>
<keyword evidence="8 14" id="KW-1133">Transmembrane helix</keyword>
<evidence type="ECO:0000256" key="10">
    <source>
        <dbReference type="ARBA" id="ARBA00023004"/>
    </source>
</evidence>
<evidence type="ECO:0000256" key="6">
    <source>
        <dbReference type="ARBA" id="ARBA00022723"/>
    </source>
</evidence>
<keyword evidence="9" id="KW-0560">Oxidoreductase</keyword>
<dbReference type="PANTHER" id="PTHR47354:SF6">
    <property type="entry name" value="NADH OXIDOREDUCTASE HCR"/>
    <property type="match status" value="1"/>
</dbReference>
<name>A0A0P8BKQ4_9HYPH</name>
<feature type="transmembrane region" description="Helical" evidence="14">
    <location>
        <begin position="36"/>
        <end position="57"/>
    </location>
</feature>
<keyword evidence="7" id="KW-0274">FAD</keyword>
<dbReference type="InterPro" id="IPR013130">
    <property type="entry name" value="Fe3_Rdtase_TM_dom"/>
</dbReference>
<protein>
    <submittedName>
        <fullName evidence="17">Predicted ferric reductase</fullName>
    </submittedName>
    <submittedName>
        <fullName evidence="16">Putative ferric reductase</fullName>
    </submittedName>
</protein>
<dbReference type="Gene3D" id="2.40.30.10">
    <property type="entry name" value="Translation factors"/>
    <property type="match status" value="1"/>
</dbReference>
<dbReference type="GO" id="GO:0051537">
    <property type="term" value="F:2 iron, 2 sulfur cluster binding"/>
    <property type="evidence" value="ECO:0007669"/>
    <property type="project" value="UniProtKB-KW"/>
</dbReference>
<keyword evidence="19" id="KW-1185">Reference proteome</keyword>
<keyword evidence="3" id="KW-0285">Flavoprotein</keyword>
<dbReference type="InterPro" id="IPR001433">
    <property type="entry name" value="OxRdtase_FAD/NAD-bd"/>
</dbReference>
<dbReference type="GO" id="GO:0046872">
    <property type="term" value="F:metal ion binding"/>
    <property type="evidence" value="ECO:0007669"/>
    <property type="project" value="UniProtKB-KW"/>
</dbReference>
<keyword evidence="4 14" id="KW-0812">Transmembrane</keyword>
<dbReference type="PRINTS" id="PR00410">
    <property type="entry name" value="PHEHYDRXLASE"/>
</dbReference>
<dbReference type="Gene3D" id="3.40.50.80">
    <property type="entry name" value="Nucleotide-binding domain of ferredoxin-NADP reductase (FNR) module"/>
    <property type="match status" value="1"/>
</dbReference>
<feature type="transmembrane region" description="Helical" evidence="14">
    <location>
        <begin position="210"/>
        <end position="229"/>
    </location>
</feature>